<dbReference type="SMART" id="SM00028">
    <property type="entry name" value="TPR"/>
    <property type="match status" value="10"/>
</dbReference>
<dbReference type="Gene3D" id="1.25.40.10">
    <property type="entry name" value="Tetratricopeptide repeat domain"/>
    <property type="match status" value="7"/>
</dbReference>
<gene>
    <name evidence="2" type="ORF">RFV38_03205</name>
</gene>
<reference evidence="3" key="1">
    <citation type="submission" date="2023-07" db="EMBL/GenBank/DDBJ databases">
        <authorList>
            <person name="Colorado M.A."/>
            <person name="Villamil L.M."/>
            <person name="Melo J.F."/>
            <person name="Rodriguez J.A."/>
            <person name="Ruiz R.Y."/>
        </authorList>
    </citation>
    <scope>NUCLEOTIDE SEQUENCE [LARGE SCALE GENOMIC DNA]</scope>
    <source>
        <strain evidence="3">C33</strain>
    </source>
</reference>
<protein>
    <submittedName>
        <fullName evidence="2">Tetratricopeptide repeat protein</fullName>
    </submittedName>
</protein>
<organism evidence="2 3">
    <name type="scientific">Candidatus Cetobacterium colombiensis</name>
    <dbReference type="NCBI Taxonomy" id="3073100"/>
    <lineage>
        <taxon>Bacteria</taxon>
        <taxon>Fusobacteriati</taxon>
        <taxon>Fusobacteriota</taxon>
        <taxon>Fusobacteriia</taxon>
        <taxon>Fusobacteriales</taxon>
        <taxon>Fusobacteriaceae</taxon>
        <taxon>Cetobacterium</taxon>
    </lineage>
</organism>
<proteinExistence type="predicted"/>
<keyword evidence="1" id="KW-0732">Signal</keyword>
<feature type="signal peptide" evidence="1">
    <location>
        <begin position="1"/>
        <end position="19"/>
    </location>
</feature>
<accession>A0ABU4W9Z2</accession>
<dbReference type="Pfam" id="PF13174">
    <property type="entry name" value="TPR_6"/>
    <property type="match status" value="1"/>
</dbReference>
<sequence>MRKLKLFIAGILICSGLLASEKEDIKFLDELFIQKKYSMALQESNNFLKKYPRSKYIKNIRIRMGQVYYVEGKYQEAINTLNNCLKDLKLNQNESNNIYLYLVKSYIGLKDFDTAIRGANLIVKTTPEGKNDYEEALLAIGKGYMDNKDYIRAQKELTNALTVQGKNYEDVVLNLALSAYNNSQYIKTIVYLDEYYRGGKVGGNKDLVNYLYGSSYYKTNETSKALEYFKKVKDNNSNSEYKTISVLTMIEIYLKQGNAREAENILSSLSSDPKLYNTALKSFGDFYLVRGSNEAALGYYNKISNKDIDVWYGIALSQYRLKDYKNSLDNFRKLYPTKYKNESIYYQLSIEYLNKNYKWVLNNKNLVTGLNLKRDEEIAINNLIGTSAFQEGDFKTAEEYYQKNYNISQTKESLYKLIVTLSKLKDKTKLDNLLKEYNLKYPTDQEYKKNITIITSDNLLGNGQGDKAIEIYKEYLTTNRDPEIVSRLIEVMIAQKKYGDVMQYLNIQEASLDNTYQKGIATMGMGKYDEAEMYFNQIINDSENQDKSLLEKAKYNLIKNYFLWERYQDAINSGETYISGDNLLGLEDVVDKVAISYFRLDNPEKAREYFEKLKLVSNMGDYAQFQIGETYYSEKKYKEAIDAYKVSAETSRNPEYKEKGLYWQISSLYLLKNTDEFTKKSKEFFTTYPNSRLKDNILLMEGELYGTQGNTDNSLKTYEKLYGETKDETLKEKSLMKIIELSQNAKDIKKEIEWINKITNDNKKSYYMAKHFQREKQAEEAKVEFEKLILTEDYKDFGSLGLGDYYYSKKDYPKAKGYYENILSLDNSAYKDRALYQVANIEKETGLTKEAVRNYTKLYVLYPTSEYALESKIRSAEGYETLNSFNDAIAQYDELLKTESKNKDYFLEKLIFLNLKIEKKDLAKVYYEELKRENLKLSEKYKDFFNGGENI</sequence>
<dbReference type="SUPFAM" id="SSF81901">
    <property type="entry name" value="HCP-like"/>
    <property type="match status" value="2"/>
</dbReference>
<dbReference type="Proteomes" id="UP001279681">
    <property type="component" value="Unassembled WGS sequence"/>
</dbReference>
<keyword evidence="3" id="KW-1185">Reference proteome</keyword>
<dbReference type="InterPro" id="IPR011990">
    <property type="entry name" value="TPR-like_helical_dom_sf"/>
</dbReference>
<evidence type="ECO:0000256" key="1">
    <source>
        <dbReference type="SAM" id="SignalP"/>
    </source>
</evidence>
<dbReference type="PANTHER" id="PTHR12558:SF13">
    <property type="entry name" value="CELL DIVISION CYCLE PROTEIN 27 HOMOLOG"/>
    <property type="match status" value="1"/>
</dbReference>
<comment type="caution">
    <text evidence="2">The sequence shown here is derived from an EMBL/GenBank/DDBJ whole genome shotgun (WGS) entry which is preliminary data.</text>
</comment>
<dbReference type="SUPFAM" id="SSF48452">
    <property type="entry name" value="TPR-like"/>
    <property type="match status" value="2"/>
</dbReference>
<evidence type="ECO:0000313" key="3">
    <source>
        <dbReference type="Proteomes" id="UP001279681"/>
    </source>
</evidence>
<feature type="chain" id="PRO_5045214128" evidence="1">
    <location>
        <begin position="20"/>
        <end position="951"/>
    </location>
</feature>
<dbReference type="PANTHER" id="PTHR12558">
    <property type="entry name" value="CELL DIVISION CYCLE 16,23,27"/>
    <property type="match status" value="1"/>
</dbReference>
<dbReference type="EMBL" id="JAVIKH010000003">
    <property type="protein sequence ID" value="MDX8335514.1"/>
    <property type="molecule type" value="Genomic_DNA"/>
</dbReference>
<evidence type="ECO:0000313" key="2">
    <source>
        <dbReference type="EMBL" id="MDX8335514.1"/>
    </source>
</evidence>
<name>A0ABU4W9Z2_9FUSO</name>
<dbReference type="InterPro" id="IPR019734">
    <property type="entry name" value="TPR_rpt"/>
</dbReference>
<dbReference type="RefSeq" id="WP_320312923.1">
    <property type="nucleotide sequence ID" value="NZ_JAVIKH010000003.1"/>
</dbReference>